<dbReference type="EMBL" id="JAXLPB010000001">
    <property type="protein sequence ID" value="MDY8107548.1"/>
    <property type="molecule type" value="Genomic_DNA"/>
</dbReference>
<dbReference type="Gene3D" id="3.60.21.10">
    <property type="match status" value="1"/>
</dbReference>
<gene>
    <name evidence="2" type="ORF">U0C82_00105</name>
</gene>
<feature type="domain" description="Calcineurin-like phosphoesterase" evidence="1">
    <location>
        <begin position="28"/>
        <end position="223"/>
    </location>
</feature>
<reference evidence="2 3" key="1">
    <citation type="submission" date="2023-12" db="EMBL/GenBank/DDBJ databases">
        <title>Description of Novel Strain Fulvimarina sp. 2208YS6-2-32 isolated from Uroteuthis (Photololigo) edulis.</title>
        <authorList>
            <person name="Park J.-S."/>
        </authorList>
    </citation>
    <scope>NUCLEOTIDE SEQUENCE [LARGE SCALE GENOMIC DNA]</scope>
    <source>
        <strain evidence="2 3">2208YS6-2-32</strain>
    </source>
</reference>
<dbReference type="Proteomes" id="UP001294412">
    <property type="component" value="Unassembled WGS sequence"/>
</dbReference>
<sequence length="290" mass="31390">MMATNPADLFPTLERRAAALDADGQPKRIVAIADVHGMASHLDHLVAGVNGIDAFADAAFFILGDLVDRGPDSRGAIDRALALAKGRAGSRIFLGNHDEWFLRFLIDELAASELSNWIEQGGRETLASYQAGTDRSPQGVREAILKDCPSHLECLRRADTIALVGDLAFVHAGVDPTKPLDNQSARDCVWIRAPFMRHAGPLSHIVVHGHTPQKDNRPTLTENRISIDTGACYGGLLTAALIDREAKTLDFLSTDGVNLVIREPVLTDRGFGTVRKAYRPGGALVFRNEA</sequence>
<dbReference type="SUPFAM" id="SSF56300">
    <property type="entry name" value="Metallo-dependent phosphatases"/>
    <property type="match status" value="1"/>
</dbReference>
<dbReference type="PANTHER" id="PTHR42850">
    <property type="entry name" value="METALLOPHOSPHOESTERASE"/>
    <property type="match status" value="1"/>
</dbReference>
<dbReference type="PANTHER" id="PTHR42850:SF4">
    <property type="entry name" value="ZINC-DEPENDENT ENDOPOLYPHOSPHATASE"/>
    <property type="match status" value="1"/>
</dbReference>
<dbReference type="InterPro" id="IPR029052">
    <property type="entry name" value="Metallo-depent_PP-like"/>
</dbReference>
<dbReference type="Pfam" id="PF00149">
    <property type="entry name" value="Metallophos"/>
    <property type="match status" value="1"/>
</dbReference>
<accession>A0ABU5HWN3</accession>
<dbReference type="InterPro" id="IPR050126">
    <property type="entry name" value="Ap4A_hydrolase"/>
</dbReference>
<dbReference type="InterPro" id="IPR004843">
    <property type="entry name" value="Calcineurin-like_PHP"/>
</dbReference>
<protein>
    <submittedName>
        <fullName evidence="2">Metallophosphoesterase</fullName>
    </submittedName>
</protein>
<keyword evidence="3" id="KW-1185">Reference proteome</keyword>
<comment type="caution">
    <text evidence="2">The sequence shown here is derived from an EMBL/GenBank/DDBJ whole genome shotgun (WGS) entry which is preliminary data.</text>
</comment>
<evidence type="ECO:0000259" key="1">
    <source>
        <dbReference type="Pfam" id="PF00149"/>
    </source>
</evidence>
<proteinExistence type="predicted"/>
<organism evidence="2 3">
    <name type="scientific">Fulvimarina uroteuthidis</name>
    <dbReference type="NCBI Taxonomy" id="3098149"/>
    <lineage>
        <taxon>Bacteria</taxon>
        <taxon>Pseudomonadati</taxon>
        <taxon>Pseudomonadota</taxon>
        <taxon>Alphaproteobacteria</taxon>
        <taxon>Hyphomicrobiales</taxon>
        <taxon>Aurantimonadaceae</taxon>
        <taxon>Fulvimarina</taxon>
    </lineage>
</organism>
<name>A0ABU5HWN3_9HYPH</name>
<dbReference type="RefSeq" id="WP_322184655.1">
    <property type="nucleotide sequence ID" value="NZ_JAXLPB010000001.1"/>
</dbReference>
<evidence type="ECO:0000313" key="2">
    <source>
        <dbReference type="EMBL" id="MDY8107548.1"/>
    </source>
</evidence>
<evidence type="ECO:0000313" key="3">
    <source>
        <dbReference type="Proteomes" id="UP001294412"/>
    </source>
</evidence>